<gene>
    <name evidence="2" type="ORF">SAMN05444171_8017</name>
</gene>
<evidence type="ECO:0000313" key="2">
    <source>
        <dbReference type="EMBL" id="SEE78109.1"/>
    </source>
</evidence>
<reference evidence="2 3" key="1">
    <citation type="submission" date="2016-10" db="EMBL/GenBank/DDBJ databases">
        <authorList>
            <person name="de Groot N.N."/>
        </authorList>
    </citation>
    <scope>NUCLEOTIDE SEQUENCE [LARGE SCALE GENOMIC DNA]</scope>
    <source>
        <strain evidence="2 3">GAS522</strain>
    </source>
</reference>
<dbReference type="AlphaFoldDB" id="A0A1M7JKL2"/>
<evidence type="ECO:0008006" key="4">
    <source>
        <dbReference type="Google" id="ProtNLM"/>
    </source>
</evidence>
<keyword evidence="1" id="KW-0732">Signal</keyword>
<dbReference type="CDD" id="cd15482">
    <property type="entry name" value="Sialidase_non-viral"/>
    <property type="match status" value="2"/>
</dbReference>
<dbReference type="EMBL" id="FNTI01000002">
    <property type="protein sequence ID" value="SEE78109.1"/>
    <property type="molecule type" value="Genomic_DNA"/>
</dbReference>
<evidence type="ECO:0000313" key="3">
    <source>
        <dbReference type="Proteomes" id="UP000183208"/>
    </source>
</evidence>
<accession>A0A1M7JKL2</accession>
<dbReference type="InterPro" id="IPR036278">
    <property type="entry name" value="Sialidase_sf"/>
</dbReference>
<dbReference type="Proteomes" id="UP000183208">
    <property type="component" value="Unassembled WGS sequence"/>
</dbReference>
<organism evidence="2 3">
    <name type="scientific">Bradyrhizobium lablabi</name>
    <dbReference type="NCBI Taxonomy" id="722472"/>
    <lineage>
        <taxon>Bacteria</taxon>
        <taxon>Pseudomonadati</taxon>
        <taxon>Pseudomonadota</taxon>
        <taxon>Alphaproteobacteria</taxon>
        <taxon>Hyphomicrobiales</taxon>
        <taxon>Nitrobacteraceae</taxon>
        <taxon>Bradyrhizobium</taxon>
    </lineage>
</organism>
<sequence length="413" mass="44651">MTGETNRGMTMPKAKWIGAIAFALWQTAAAAQMSHQHASEAACDEPALRCATRVTPTFAADGTLWLAWMAGGQISVASSKDGGKNLSTPVQVTKEKLNLDWGPDARPKIVVDRKGDIVLAFSTFRDKAFNGQVLTTRSGDGGRSFAEVKPITSNNESQRFEALGLDADGTVFAVWLDKRNRVPAQQAGKKYDGAGLFFASSKDGGATYAEARLATDNTCECCRLGLAFAGPGRPVVMFRNIFEGGVRDHAVMAFPDLATPGEVRRVSTDDWQIAACPHHGPSLSISSAGTYHATWYTNGKARKGLFYARSQDEGRTFSDPIAVGRADRNPTRPYVLAGPHGTAMVWKEFDGEKTTVNLMTSHDDGKNWSKPVAISSTSDTSDHPLLVSDGQRTFLSWMTKADGYRFQPIGDES</sequence>
<feature type="signal peptide" evidence="1">
    <location>
        <begin position="1"/>
        <end position="30"/>
    </location>
</feature>
<evidence type="ECO:0000256" key="1">
    <source>
        <dbReference type="SAM" id="SignalP"/>
    </source>
</evidence>
<dbReference type="SUPFAM" id="SSF50939">
    <property type="entry name" value="Sialidases"/>
    <property type="match status" value="1"/>
</dbReference>
<feature type="chain" id="PRO_5030032049" description="Glycosyl hydrolase" evidence="1">
    <location>
        <begin position="31"/>
        <end position="413"/>
    </location>
</feature>
<proteinExistence type="predicted"/>
<name>A0A1M7JKL2_9BRAD</name>
<protein>
    <recommendedName>
        <fullName evidence="4">Glycosyl hydrolase</fullName>
    </recommendedName>
</protein>
<dbReference type="Gene3D" id="2.120.10.10">
    <property type="match status" value="2"/>
</dbReference>